<comment type="caution">
    <text evidence="1">The sequence shown here is derived from an EMBL/GenBank/DDBJ whole genome shotgun (WGS) entry which is preliminary data.</text>
</comment>
<gene>
    <name evidence="1" type="ORF">N7449_009072</name>
</gene>
<reference evidence="1" key="1">
    <citation type="submission" date="2022-11" db="EMBL/GenBank/DDBJ databases">
        <authorList>
            <person name="Petersen C."/>
        </authorList>
    </citation>
    <scope>NUCLEOTIDE SEQUENCE</scope>
    <source>
        <strain evidence="1">IBT 20477</strain>
    </source>
</reference>
<evidence type="ECO:0000313" key="1">
    <source>
        <dbReference type="EMBL" id="KAJ5192930.1"/>
    </source>
</evidence>
<dbReference type="PANTHER" id="PTHR37539:SF1">
    <property type="entry name" value="ER-BOUND OXYGENASE MPAB_MPAB'_RUBBER OXYGENASE CATALYTIC DOMAIN-CONTAINING PROTEIN"/>
    <property type="match status" value="1"/>
</dbReference>
<dbReference type="PANTHER" id="PTHR37539">
    <property type="entry name" value="SECRETED PROTEIN-RELATED"/>
    <property type="match status" value="1"/>
</dbReference>
<dbReference type="OrthoDB" id="6361347at2759"/>
<keyword evidence="2" id="KW-1185">Reference proteome</keyword>
<organism evidence="1 2">
    <name type="scientific">Penicillium cf. viridicatum</name>
    <dbReference type="NCBI Taxonomy" id="2972119"/>
    <lineage>
        <taxon>Eukaryota</taxon>
        <taxon>Fungi</taxon>
        <taxon>Dikarya</taxon>
        <taxon>Ascomycota</taxon>
        <taxon>Pezizomycotina</taxon>
        <taxon>Eurotiomycetes</taxon>
        <taxon>Eurotiomycetidae</taxon>
        <taxon>Eurotiales</taxon>
        <taxon>Aspergillaceae</taxon>
        <taxon>Penicillium</taxon>
    </lineage>
</organism>
<sequence length="128" mass="14458">MSSPGRINISRAEELLPLRQQTDDLAVDAVSRLQAVALKNKKSNTGQCFGRFDMYSVLKEHHGEDSVLQELWENVNAVPEWVDWAQIERGQESLYRYLIPNLTRLALQGVLGGIQLFNSCLQPLIGYS</sequence>
<proteinExistence type="predicted"/>
<dbReference type="InterPro" id="IPR037473">
    <property type="entry name" value="Lcp-like"/>
</dbReference>
<protein>
    <submittedName>
        <fullName evidence="1">Uncharacterized protein</fullName>
    </submittedName>
</protein>
<accession>A0A9W9JDG8</accession>
<dbReference type="AlphaFoldDB" id="A0A9W9JDG8"/>
<dbReference type="EMBL" id="JAPQKQ010000006">
    <property type="protein sequence ID" value="KAJ5192930.1"/>
    <property type="molecule type" value="Genomic_DNA"/>
</dbReference>
<dbReference type="Proteomes" id="UP001150942">
    <property type="component" value="Unassembled WGS sequence"/>
</dbReference>
<reference evidence="1" key="2">
    <citation type="journal article" date="2023" name="IMA Fungus">
        <title>Comparative genomic study of the Penicillium genus elucidates a diverse pangenome and 15 lateral gene transfer events.</title>
        <authorList>
            <person name="Petersen C."/>
            <person name="Sorensen T."/>
            <person name="Nielsen M.R."/>
            <person name="Sondergaard T.E."/>
            <person name="Sorensen J.L."/>
            <person name="Fitzpatrick D.A."/>
            <person name="Frisvad J.C."/>
            <person name="Nielsen K.L."/>
        </authorList>
    </citation>
    <scope>NUCLEOTIDE SEQUENCE</scope>
    <source>
        <strain evidence="1">IBT 20477</strain>
    </source>
</reference>
<evidence type="ECO:0000313" key="2">
    <source>
        <dbReference type="Proteomes" id="UP001150942"/>
    </source>
</evidence>
<name>A0A9W9JDG8_9EURO</name>